<dbReference type="InterPro" id="IPR007484">
    <property type="entry name" value="Peptidase_M28"/>
</dbReference>
<feature type="signal peptide" evidence="1">
    <location>
        <begin position="1"/>
        <end position="19"/>
    </location>
</feature>
<dbReference type="SUPFAM" id="SSF53187">
    <property type="entry name" value="Zn-dependent exopeptidases"/>
    <property type="match status" value="1"/>
</dbReference>
<evidence type="ECO:0000313" key="4">
    <source>
        <dbReference type="Proteomes" id="UP001595789"/>
    </source>
</evidence>
<comment type="caution">
    <text evidence="3">The sequence shown here is derived from an EMBL/GenBank/DDBJ whole genome shotgun (WGS) entry which is preliminary data.</text>
</comment>
<dbReference type="PANTHER" id="PTHR12147:SF26">
    <property type="entry name" value="PEPTIDASE M28 DOMAIN-CONTAINING PROTEIN"/>
    <property type="match status" value="1"/>
</dbReference>
<feature type="chain" id="PRO_5046163266" evidence="1">
    <location>
        <begin position="20"/>
        <end position="435"/>
    </location>
</feature>
<dbReference type="Gene3D" id="3.40.630.10">
    <property type="entry name" value="Zn peptidases"/>
    <property type="match status" value="1"/>
</dbReference>
<reference evidence="4" key="1">
    <citation type="journal article" date="2019" name="Int. J. Syst. Evol. Microbiol.">
        <title>The Global Catalogue of Microorganisms (GCM) 10K type strain sequencing project: providing services to taxonomists for standard genome sequencing and annotation.</title>
        <authorList>
            <consortium name="The Broad Institute Genomics Platform"/>
            <consortium name="The Broad Institute Genome Sequencing Center for Infectious Disease"/>
            <person name="Wu L."/>
            <person name="Ma J."/>
        </authorList>
    </citation>
    <scope>NUCLEOTIDE SEQUENCE [LARGE SCALE GENOMIC DNA]</scope>
    <source>
        <strain evidence="4">CCM 8691</strain>
    </source>
</reference>
<dbReference type="PANTHER" id="PTHR12147">
    <property type="entry name" value="METALLOPEPTIDASE M28 FAMILY MEMBER"/>
    <property type="match status" value="1"/>
</dbReference>
<dbReference type="Pfam" id="PF04389">
    <property type="entry name" value="Peptidase_M28"/>
    <property type="match status" value="1"/>
</dbReference>
<feature type="domain" description="Peptidase M28" evidence="2">
    <location>
        <begin position="213"/>
        <end position="414"/>
    </location>
</feature>
<name>A0ABV8PCF5_9SPHI</name>
<accession>A0ABV8PCF5</accession>
<evidence type="ECO:0000256" key="1">
    <source>
        <dbReference type="SAM" id="SignalP"/>
    </source>
</evidence>
<dbReference type="InterPro" id="IPR045175">
    <property type="entry name" value="M28_fam"/>
</dbReference>
<organism evidence="3 4">
    <name type="scientific">Pedobacter lithocola</name>
    <dbReference type="NCBI Taxonomy" id="1908239"/>
    <lineage>
        <taxon>Bacteria</taxon>
        <taxon>Pseudomonadati</taxon>
        <taxon>Bacteroidota</taxon>
        <taxon>Sphingobacteriia</taxon>
        <taxon>Sphingobacteriales</taxon>
        <taxon>Sphingobacteriaceae</taxon>
        <taxon>Pedobacter</taxon>
    </lineage>
</organism>
<keyword evidence="4" id="KW-1185">Reference proteome</keyword>
<protein>
    <submittedName>
        <fullName evidence="3">M20/M25/M40 family metallo-hydrolase</fullName>
    </submittedName>
</protein>
<sequence length="435" mass="48038">MKKIFLIALVGFASLQLSAQNIDKIITREYTDYLIKTLSADDMQGRATFSPGIDKAATFIESEFKKIGLKPLAGETSFRQSFFKIRLTPEPTKLVIDGQTIPQENILVTGKSPSVAFTQSNSDGFVKLDTSKTFAAQYRTLSRAGKRQIVLVDNKFAADFKRYKSFTGRGAILDEKDMQNPTQDAMIFVLGVNDAKEFNVEVKNKIEKLSLFNVGGMIPGKSKEKELVVFSGHYDHLGITKSVDGDSIANGADDDASGTTAMIALAKYYKAQKNNERTLIFVAFTAEEIGGFGARYFSEKLNPDDVVAMFNIEMIGKDSKFGKNTAFITGYERSDFGKILQKNLTGTEFTFHPDPYPEQGLFYRSDNATLAALGVPAHTISTDKIDIDKLYHTVKDEYSSLDVENILSTIKAIAKSATSIINGTDTPTRIPKLKQ</sequence>
<dbReference type="RefSeq" id="WP_378985433.1">
    <property type="nucleotide sequence ID" value="NZ_JBHSBW010000011.1"/>
</dbReference>
<gene>
    <name evidence="3" type="ORF">ACFOWA_12040</name>
</gene>
<proteinExistence type="predicted"/>
<dbReference type="EMBL" id="JBHSBW010000011">
    <property type="protein sequence ID" value="MFC4211919.1"/>
    <property type="molecule type" value="Genomic_DNA"/>
</dbReference>
<dbReference type="Proteomes" id="UP001595789">
    <property type="component" value="Unassembled WGS sequence"/>
</dbReference>
<evidence type="ECO:0000313" key="3">
    <source>
        <dbReference type="EMBL" id="MFC4211919.1"/>
    </source>
</evidence>
<evidence type="ECO:0000259" key="2">
    <source>
        <dbReference type="Pfam" id="PF04389"/>
    </source>
</evidence>
<keyword evidence="1" id="KW-0732">Signal</keyword>